<keyword evidence="4" id="KW-1185">Reference proteome</keyword>
<keyword evidence="3" id="KW-0482">Metalloprotease</keyword>
<feature type="domain" description="CAAX prenyl protease 2/Lysostaphin resistance protein A-like" evidence="2">
    <location>
        <begin position="52"/>
        <end position="150"/>
    </location>
</feature>
<sequence length="169" mass="20089">MINYFLKLKRRNFLIYVFLIPILWNILISITLVYFFDINLSDHKGVPDYSLYTYIFISVFFAPLYETLVYQFFTIEFFRLLFEKIHKPLLILISGFLFGFMHYFNANSYLYSLLAFIMGLFFAFIYEVSKIRKDIKSHFFLVALVHSSVNLSGSIVSLLIGIIIHYFSQ</sequence>
<feature type="transmembrane region" description="Helical" evidence="1">
    <location>
        <begin position="140"/>
        <end position="167"/>
    </location>
</feature>
<name>A0ABX7SVZ8_9FLAO</name>
<dbReference type="Pfam" id="PF02517">
    <property type="entry name" value="Rce1-like"/>
    <property type="match status" value="1"/>
</dbReference>
<protein>
    <submittedName>
        <fullName evidence="3">CPBP family intramembrane metalloprotease</fullName>
    </submittedName>
</protein>
<keyword evidence="3" id="KW-0378">Hydrolase</keyword>
<keyword evidence="1" id="KW-0472">Membrane</keyword>
<evidence type="ECO:0000256" key="1">
    <source>
        <dbReference type="SAM" id="Phobius"/>
    </source>
</evidence>
<proteinExistence type="predicted"/>
<keyword evidence="1" id="KW-1133">Transmembrane helix</keyword>
<dbReference type="InterPro" id="IPR003675">
    <property type="entry name" value="Rce1/LyrA-like_dom"/>
</dbReference>
<evidence type="ECO:0000259" key="2">
    <source>
        <dbReference type="Pfam" id="PF02517"/>
    </source>
</evidence>
<keyword evidence="1" id="KW-0812">Transmembrane</keyword>
<dbReference type="Proteomes" id="UP000663935">
    <property type="component" value="Chromosome"/>
</dbReference>
<accession>A0ABX7SVZ8</accession>
<dbReference type="RefSeq" id="WP_207972554.1">
    <property type="nucleotide sequence ID" value="NZ_CP071795.1"/>
</dbReference>
<keyword evidence="3" id="KW-0645">Protease</keyword>
<feature type="transmembrane region" description="Helical" evidence="1">
    <location>
        <begin position="51"/>
        <end position="73"/>
    </location>
</feature>
<dbReference type="GO" id="GO:0008237">
    <property type="term" value="F:metallopeptidase activity"/>
    <property type="evidence" value="ECO:0007669"/>
    <property type="project" value="UniProtKB-KW"/>
</dbReference>
<feature type="transmembrane region" description="Helical" evidence="1">
    <location>
        <begin position="85"/>
        <end position="103"/>
    </location>
</feature>
<gene>
    <name evidence="3" type="ORF">JL193_03765</name>
</gene>
<reference evidence="3 4" key="1">
    <citation type="submission" date="2021-03" db="EMBL/GenBank/DDBJ databases">
        <title>Complete genome of Polaribacter_sp.G4M1.</title>
        <authorList>
            <person name="Jeong S.W."/>
            <person name="Bae J.W."/>
        </authorList>
    </citation>
    <scope>NUCLEOTIDE SEQUENCE [LARGE SCALE GENOMIC DNA]</scope>
    <source>
        <strain evidence="3 4">G4M1</strain>
    </source>
</reference>
<evidence type="ECO:0000313" key="3">
    <source>
        <dbReference type="EMBL" id="QTD38424.1"/>
    </source>
</evidence>
<organism evidence="3 4">
    <name type="scientific">Polaribacter batillariae</name>
    <dbReference type="NCBI Taxonomy" id="2808900"/>
    <lineage>
        <taxon>Bacteria</taxon>
        <taxon>Pseudomonadati</taxon>
        <taxon>Bacteroidota</taxon>
        <taxon>Flavobacteriia</taxon>
        <taxon>Flavobacteriales</taxon>
        <taxon>Flavobacteriaceae</taxon>
    </lineage>
</organism>
<dbReference type="EMBL" id="CP071795">
    <property type="protein sequence ID" value="QTD38424.1"/>
    <property type="molecule type" value="Genomic_DNA"/>
</dbReference>
<evidence type="ECO:0000313" key="4">
    <source>
        <dbReference type="Proteomes" id="UP000663935"/>
    </source>
</evidence>
<feature type="transmembrane region" description="Helical" evidence="1">
    <location>
        <begin position="12"/>
        <end position="36"/>
    </location>
</feature>
<feature type="transmembrane region" description="Helical" evidence="1">
    <location>
        <begin position="109"/>
        <end position="128"/>
    </location>
</feature>